<reference evidence="2 3" key="1">
    <citation type="submission" date="2018-08" db="EMBL/GenBank/DDBJ databases">
        <title>Genomic investigation of the strawberry pathogen Phytophthora fragariae indicates pathogenicity is determined by transcriptional variation in three key races.</title>
        <authorList>
            <person name="Adams T.M."/>
            <person name="Armitage A.D."/>
            <person name="Sobczyk M.K."/>
            <person name="Bates H.J."/>
            <person name="Dunwell J.M."/>
            <person name="Nellist C.F."/>
            <person name="Harrison R.J."/>
        </authorList>
    </citation>
    <scope>NUCLEOTIDE SEQUENCE [LARGE SCALE GENOMIC DNA]</scope>
    <source>
        <strain evidence="1 4">SCRP324</strain>
        <strain evidence="2 3">SCRP333</strain>
    </source>
</reference>
<dbReference type="OrthoDB" id="88521at2759"/>
<evidence type="ECO:0000313" key="4">
    <source>
        <dbReference type="Proteomes" id="UP000435112"/>
    </source>
</evidence>
<evidence type="ECO:0000313" key="3">
    <source>
        <dbReference type="Proteomes" id="UP000434957"/>
    </source>
</evidence>
<keyword evidence="3" id="KW-1185">Reference proteome</keyword>
<proteinExistence type="predicted"/>
<organism evidence="2 3">
    <name type="scientific">Phytophthora rubi</name>
    <dbReference type="NCBI Taxonomy" id="129364"/>
    <lineage>
        <taxon>Eukaryota</taxon>
        <taxon>Sar</taxon>
        <taxon>Stramenopiles</taxon>
        <taxon>Oomycota</taxon>
        <taxon>Peronosporomycetes</taxon>
        <taxon>Peronosporales</taxon>
        <taxon>Peronosporaceae</taxon>
        <taxon>Phytophthora</taxon>
    </lineage>
</organism>
<comment type="caution">
    <text evidence="2">The sequence shown here is derived from an EMBL/GenBank/DDBJ whole genome shotgun (WGS) entry which is preliminary data.</text>
</comment>
<evidence type="ECO:0000313" key="1">
    <source>
        <dbReference type="EMBL" id="KAE8968374.1"/>
    </source>
</evidence>
<gene>
    <name evidence="1" type="ORF">PR002_g27773</name>
    <name evidence="2" type="ORF">PR003_g28877</name>
</gene>
<sequence>MPQVSCRQRALRGLKRAIRAVALSEIIELFFDLFDDDDEDVSSLDVPDPGEDMLMECNEAYWMISRSRYLNKRQSVPRAPDSMDFWLSQLDEKRFTQDFRVTRFQFKQIADLIQDHPVLSTILTFLRRLHGVSSWWPSICLVVTATVHLLES</sequence>
<dbReference type="Proteomes" id="UP000435112">
    <property type="component" value="Unassembled WGS sequence"/>
</dbReference>
<name>A0A6A4BQY4_9STRA</name>
<dbReference type="Proteomes" id="UP000434957">
    <property type="component" value="Unassembled WGS sequence"/>
</dbReference>
<protein>
    <submittedName>
        <fullName evidence="2">Uncharacterized protein</fullName>
    </submittedName>
</protein>
<evidence type="ECO:0000313" key="2">
    <source>
        <dbReference type="EMBL" id="KAE9277107.1"/>
    </source>
</evidence>
<accession>A0A6A4BQY4</accession>
<dbReference type="EMBL" id="QXFU01004518">
    <property type="protein sequence ID" value="KAE8968374.1"/>
    <property type="molecule type" value="Genomic_DNA"/>
</dbReference>
<dbReference type="AlphaFoldDB" id="A0A6A4BQY4"/>
<dbReference type="EMBL" id="QXFT01004577">
    <property type="protein sequence ID" value="KAE9277107.1"/>
    <property type="molecule type" value="Genomic_DNA"/>
</dbReference>